<feature type="compositionally biased region" description="Basic residues" evidence="13">
    <location>
        <begin position="351"/>
        <end position="362"/>
    </location>
</feature>
<dbReference type="SUPFAM" id="SSF100879">
    <property type="entry name" value="Lesion bypass DNA polymerase (Y-family), little finger domain"/>
    <property type="match status" value="1"/>
</dbReference>
<dbReference type="InterPro" id="IPR001126">
    <property type="entry name" value="UmuC"/>
</dbReference>
<evidence type="ECO:0000313" key="16">
    <source>
        <dbReference type="Proteomes" id="UP000288716"/>
    </source>
</evidence>
<keyword evidence="6" id="KW-0548">Nucleotidyltransferase</keyword>
<evidence type="ECO:0000313" key="15">
    <source>
        <dbReference type="EMBL" id="RWS22303.1"/>
    </source>
</evidence>
<dbReference type="InterPro" id="IPR036775">
    <property type="entry name" value="DNA_pol_Y-fam_lit_finger_sf"/>
</dbReference>
<dbReference type="GO" id="GO:0003887">
    <property type="term" value="F:DNA-directed DNA polymerase activity"/>
    <property type="evidence" value="ECO:0007669"/>
    <property type="project" value="InterPro"/>
</dbReference>
<dbReference type="GO" id="GO:0017125">
    <property type="term" value="F:deoxycytidyl transferase activity"/>
    <property type="evidence" value="ECO:0007669"/>
    <property type="project" value="TreeGrafter"/>
</dbReference>
<dbReference type="InterPro" id="IPR017961">
    <property type="entry name" value="DNA_pol_Y-fam_little_finger"/>
</dbReference>
<dbReference type="PROSITE" id="PS50173">
    <property type="entry name" value="UMUC"/>
    <property type="match status" value="1"/>
</dbReference>
<keyword evidence="7" id="KW-0479">Metal-binding</keyword>
<keyword evidence="8" id="KW-0227">DNA damage</keyword>
<keyword evidence="5" id="KW-0808">Transferase</keyword>
<feature type="domain" description="UmuC" evidence="14">
    <location>
        <begin position="1"/>
        <end position="52"/>
    </location>
</feature>
<keyword evidence="4" id="KW-0237">DNA synthesis</keyword>
<dbReference type="GO" id="GO:0006281">
    <property type="term" value="P:DNA repair"/>
    <property type="evidence" value="ECO:0007669"/>
    <property type="project" value="UniProtKB-KW"/>
</dbReference>
<evidence type="ECO:0000256" key="8">
    <source>
        <dbReference type="ARBA" id="ARBA00022763"/>
    </source>
</evidence>
<accession>A0A443S475</accession>
<dbReference type="Proteomes" id="UP000288716">
    <property type="component" value="Unassembled WGS sequence"/>
</dbReference>
<evidence type="ECO:0000259" key="14">
    <source>
        <dbReference type="PROSITE" id="PS50173"/>
    </source>
</evidence>
<keyword evidence="12" id="KW-0539">Nucleus</keyword>
<dbReference type="AlphaFoldDB" id="A0A443S475"/>
<dbReference type="EMBL" id="NCKV01009193">
    <property type="protein sequence ID" value="RWS22303.1"/>
    <property type="molecule type" value="Genomic_DNA"/>
</dbReference>
<dbReference type="Pfam" id="PF11799">
    <property type="entry name" value="IMS_C"/>
    <property type="match status" value="1"/>
</dbReference>
<keyword evidence="16" id="KW-1185">Reference proteome</keyword>
<evidence type="ECO:0000256" key="9">
    <source>
        <dbReference type="ARBA" id="ARBA00022842"/>
    </source>
</evidence>
<dbReference type="GO" id="GO:0042276">
    <property type="term" value="P:error-prone translesion synthesis"/>
    <property type="evidence" value="ECO:0007669"/>
    <property type="project" value="TreeGrafter"/>
</dbReference>
<feature type="non-terminal residue" evidence="15">
    <location>
        <position position="1"/>
    </location>
</feature>
<evidence type="ECO:0000256" key="5">
    <source>
        <dbReference type="ARBA" id="ARBA00022679"/>
    </source>
</evidence>
<proteinExistence type="inferred from homology"/>
<name>A0A443S475_9ACAR</name>
<evidence type="ECO:0000256" key="3">
    <source>
        <dbReference type="ARBA" id="ARBA00020399"/>
    </source>
</evidence>
<dbReference type="GO" id="GO:0070987">
    <property type="term" value="P:error-free translesion synthesis"/>
    <property type="evidence" value="ECO:0007669"/>
    <property type="project" value="TreeGrafter"/>
</dbReference>
<evidence type="ECO:0000256" key="4">
    <source>
        <dbReference type="ARBA" id="ARBA00022634"/>
    </source>
</evidence>
<dbReference type="InterPro" id="IPR043128">
    <property type="entry name" value="Rev_trsase/Diguanyl_cyclase"/>
</dbReference>
<reference evidence="15 16" key="1">
    <citation type="journal article" date="2018" name="Gigascience">
        <title>Genomes of trombidid mites reveal novel predicted allergens and laterally-transferred genes associated with secondary metabolism.</title>
        <authorList>
            <person name="Dong X."/>
            <person name="Chaisiri K."/>
            <person name="Xia D."/>
            <person name="Armstrong S.D."/>
            <person name="Fang Y."/>
            <person name="Donnelly M.J."/>
            <person name="Kadowaki T."/>
            <person name="McGarry J.W."/>
            <person name="Darby A.C."/>
            <person name="Makepeace B.L."/>
        </authorList>
    </citation>
    <scope>NUCLEOTIDE SEQUENCE [LARGE SCALE GENOMIC DNA]</scope>
    <source>
        <strain evidence="15">UoL-UT</strain>
    </source>
</reference>
<comment type="caution">
    <text evidence="15">The sequence shown here is derived from an EMBL/GenBank/DDBJ whole genome shotgun (WGS) entry which is preliminary data.</text>
</comment>
<dbReference type="GO" id="GO:0003684">
    <property type="term" value="F:damaged DNA binding"/>
    <property type="evidence" value="ECO:0007669"/>
    <property type="project" value="InterPro"/>
</dbReference>
<dbReference type="PANTHER" id="PTHR45990">
    <property type="entry name" value="DNA REPAIR PROTEIN REV1"/>
    <property type="match status" value="1"/>
</dbReference>
<evidence type="ECO:0000256" key="6">
    <source>
        <dbReference type="ARBA" id="ARBA00022695"/>
    </source>
</evidence>
<dbReference type="FunFam" id="3.30.1490.100:FF:000001">
    <property type="entry name" value="DNA repair protein REV1"/>
    <property type="match status" value="1"/>
</dbReference>
<dbReference type="SUPFAM" id="SSF56672">
    <property type="entry name" value="DNA/RNA polymerases"/>
    <property type="match status" value="1"/>
</dbReference>
<evidence type="ECO:0000256" key="12">
    <source>
        <dbReference type="ARBA" id="ARBA00023242"/>
    </source>
</evidence>
<dbReference type="STRING" id="299467.A0A443S475"/>
<comment type="similarity">
    <text evidence="2">Belongs to the DNA polymerase type-Y family.</text>
</comment>
<keyword evidence="9" id="KW-0460">Magnesium</keyword>
<dbReference type="Gene3D" id="1.10.150.20">
    <property type="entry name" value="5' to 3' exonuclease, C-terminal subdomain"/>
    <property type="match status" value="1"/>
</dbReference>
<protein>
    <recommendedName>
        <fullName evidence="3">DNA repair protein REV1</fullName>
    </recommendedName>
</protein>
<keyword evidence="10" id="KW-0238">DNA-binding</keyword>
<sequence>CTSSAGIASNILLAKLALKNAKPNGQHYLPDNQTLVNKFIQGLSVKELPGIGYSTNNKLKEIFNVVTCGDLQNISLESLKREFGEKSGKNIYDHCRGIDRSVLKIYQTRSRKSVSAVVNYGIRFTESSEVHRFMLDLAKEVSDRLDAINAKGKLITLKVLTRSKDAPVQTLKFLGCGMCDSVCKSTTLRTATNSATVIGNEAIAMLKGIKHHVPDLRGIGLQIGKLEFSVSVPTSSVNLQPNSHKNLLHYFNSNQTGVNEDTVSVNDNSQPALQLNDILPVHSNSSVSPISTNSVQLEAADQQLQSSVASFPDSFAMIDKDVLNALPEYMRREVLSNYNISVSSDTPKNAKQSKKGKNKKSPKTVTANNRTREGPLDKMIKNIASGKANLNVLPAHLSNVAHICGQTDEHKILLLI</sequence>
<dbReference type="Gene3D" id="3.30.1490.100">
    <property type="entry name" value="DNA polymerase, Y-family, little finger domain"/>
    <property type="match status" value="1"/>
</dbReference>
<dbReference type="VEuPathDB" id="VectorBase:LDEU009737"/>
<dbReference type="GO" id="GO:0046872">
    <property type="term" value="F:metal ion binding"/>
    <property type="evidence" value="ECO:0007669"/>
    <property type="project" value="UniProtKB-KW"/>
</dbReference>
<dbReference type="InterPro" id="IPR053848">
    <property type="entry name" value="IMS_HHH_1"/>
</dbReference>
<dbReference type="OrthoDB" id="6487178at2759"/>
<gene>
    <name evidence="15" type="ORF">B4U80_14047</name>
</gene>
<keyword evidence="11" id="KW-0234">DNA repair</keyword>
<evidence type="ECO:0000256" key="11">
    <source>
        <dbReference type="ARBA" id="ARBA00023204"/>
    </source>
</evidence>
<dbReference type="GO" id="GO:0005634">
    <property type="term" value="C:nucleus"/>
    <property type="evidence" value="ECO:0007669"/>
    <property type="project" value="UniProtKB-SubCell"/>
</dbReference>
<evidence type="ECO:0000256" key="2">
    <source>
        <dbReference type="ARBA" id="ARBA00010945"/>
    </source>
</evidence>
<comment type="subcellular location">
    <subcellularLocation>
        <location evidence="1">Nucleus</location>
    </subcellularLocation>
</comment>
<feature type="region of interest" description="Disordered" evidence="13">
    <location>
        <begin position="342"/>
        <end position="375"/>
    </location>
</feature>
<evidence type="ECO:0000256" key="1">
    <source>
        <dbReference type="ARBA" id="ARBA00004123"/>
    </source>
</evidence>
<dbReference type="Pfam" id="PF21999">
    <property type="entry name" value="IMS_HHH_1"/>
    <property type="match status" value="1"/>
</dbReference>
<dbReference type="Gene3D" id="3.30.70.270">
    <property type="match status" value="1"/>
</dbReference>
<dbReference type="PANTHER" id="PTHR45990:SF1">
    <property type="entry name" value="DNA REPAIR PROTEIN REV1"/>
    <property type="match status" value="1"/>
</dbReference>
<evidence type="ECO:0000256" key="10">
    <source>
        <dbReference type="ARBA" id="ARBA00023125"/>
    </source>
</evidence>
<evidence type="ECO:0000256" key="13">
    <source>
        <dbReference type="SAM" id="MobiDB-lite"/>
    </source>
</evidence>
<evidence type="ECO:0000256" key="7">
    <source>
        <dbReference type="ARBA" id="ARBA00022723"/>
    </source>
</evidence>
<dbReference type="InterPro" id="IPR043502">
    <property type="entry name" value="DNA/RNA_pol_sf"/>
</dbReference>
<organism evidence="15 16">
    <name type="scientific">Leptotrombidium deliense</name>
    <dbReference type="NCBI Taxonomy" id="299467"/>
    <lineage>
        <taxon>Eukaryota</taxon>
        <taxon>Metazoa</taxon>
        <taxon>Ecdysozoa</taxon>
        <taxon>Arthropoda</taxon>
        <taxon>Chelicerata</taxon>
        <taxon>Arachnida</taxon>
        <taxon>Acari</taxon>
        <taxon>Acariformes</taxon>
        <taxon>Trombidiformes</taxon>
        <taxon>Prostigmata</taxon>
        <taxon>Anystina</taxon>
        <taxon>Parasitengona</taxon>
        <taxon>Trombiculoidea</taxon>
        <taxon>Trombiculidae</taxon>
        <taxon>Leptotrombidium</taxon>
    </lineage>
</organism>